<proteinExistence type="predicted"/>
<dbReference type="InterPro" id="IPR001789">
    <property type="entry name" value="Sig_transdc_resp-reg_receiver"/>
</dbReference>
<organism evidence="4">
    <name type="scientific">Tolypothrix bouteillei VB521301</name>
    <dbReference type="NCBI Taxonomy" id="1479485"/>
    <lineage>
        <taxon>Bacteria</taxon>
        <taxon>Bacillati</taxon>
        <taxon>Cyanobacteriota</taxon>
        <taxon>Cyanophyceae</taxon>
        <taxon>Nostocales</taxon>
        <taxon>Tolypothrichaceae</taxon>
        <taxon>Tolypothrix</taxon>
    </lineage>
</organism>
<evidence type="ECO:0000259" key="3">
    <source>
        <dbReference type="PROSITE" id="PS50110"/>
    </source>
</evidence>
<dbReference type="AlphaFoldDB" id="A0A0C1RJU9"/>
<feature type="domain" description="Response regulatory" evidence="3">
    <location>
        <begin position="28"/>
        <end position="77"/>
    </location>
</feature>
<protein>
    <recommendedName>
        <fullName evidence="3">Response regulatory domain-containing protein</fullName>
    </recommendedName>
</protein>
<reference evidence="4" key="1">
    <citation type="journal article" date="2015" name="Genome Announc.">
        <title>Draft Genome Sequence of Tolypothrix boutellei Strain VB521301.</title>
        <authorList>
            <person name="Chandrababunaidu M.M."/>
            <person name="Singh D."/>
            <person name="Sen D."/>
            <person name="Bhan S."/>
            <person name="Das S."/>
            <person name="Gupta A."/>
            <person name="Adhikary S.P."/>
            <person name="Tripathy S."/>
        </authorList>
    </citation>
    <scope>NUCLEOTIDE SEQUENCE</scope>
    <source>
        <strain evidence="4">VB521301</strain>
    </source>
</reference>
<dbReference type="EMBL" id="JHEG02000037">
    <property type="protein sequence ID" value="KIE12290.1"/>
    <property type="molecule type" value="Genomic_DNA"/>
</dbReference>
<name>A0A0C1RJU9_9CYAN</name>
<feature type="coiled-coil region" evidence="2">
    <location>
        <begin position="32"/>
        <end position="59"/>
    </location>
</feature>
<evidence type="ECO:0000256" key="1">
    <source>
        <dbReference type="PROSITE-ProRule" id="PRU00169"/>
    </source>
</evidence>
<comment type="caution">
    <text evidence="4">The sequence shown here is derived from an EMBL/GenBank/DDBJ whole genome shotgun (WGS) entry which is preliminary data.</text>
</comment>
<evidence type="ECO:0000313" key="4">
    <source>
        <dbReference type="EMBL" id="KIE12290.1"/>
    </source>
</evidence>
<dbReference type="Gene3D" id="3.40.50.2300">
    <property type="match status" value="1"/>
</dbReference>
<dbReference type="PROSITE" id="PS50110">
    <property type="entry name" value="RESPONSE_REGULATORY"/>
    <property type="match status" value="1"/>
</dbReference>
<keyword evidence="2" id="KW-0175">Coiled coil</keyword>
<dbReference type="InterPro" id="IPR011006">
    <property type="entry name" value="CheY-like_superfamily"/>
</dbReference>
<accession>A0A0C1RJU9</accession>
<dbReference type="GO" id="GO:0000160">
    <property type="term" value="P:phosphorelay signal transduction system"/>
    <property type="evidence" value="ECO:0007669"/>
    <property type="project" value="InterPro"/>
</dbReference>
<sequence length="77" mass="8697">MNSFVIQCSQELEPCLCNLEKLTEQKVNILLVDNSVANLLLLEEKLNQLEQNLVKALSGEKVLSQIIEQEFAVILIN</sequence>
<dbReference type="SUPFAM" id="SSF52172">
    <property type="entry name" value="CheY-like"/>
    <property type="match status" value="1"/>
</dbReference>
<gene>
    <name evidence="4" type="ORF">DA73_0212085</name>
</gene>
<comment type="caution">
    <text evidence="1">Lacks conserved residue(s) required for the propagation of feature annotation.</text>
</comment>
<feature type="non-terminal residue" evidence="4">
    <location>
        <position position="77"/>
    </location>
</feature>
<evidence type="ECO:0000256" key="2">
    <source>
        <dbReference type="SAM" id="Coils"/>
    </source>
</evidence>
<dbReference type="STRING" id="1479485.DA73_0212085"/>